<dbReference type="SUPFAM" id="SSF103473">
    <property type="entry name" value="MFS general substrate transporter"/>
    <property type="match status" value="1"/>
</dbReference>
<feature type="transmembrane region" description="Helical" evidence="3">
    <location>
        <begin position="109"/>
        <end position="130"/>
    </location>
</feature>
<dbReference type="InterPro" id="IPR036259">
    <property type="entry name" value="MFS_trans_sf"/>
</dbReference>
<keyword evidence="3" id="KW-1133">Transmembrane helix</keyword>
<feature type="transmembrane region" description="Helical" evidence="3">
    <location>
        <begin position="438"/>
        <end position="460"/>
    </location>
</feature>
<comment type="caution">
    <text evidence="5">The sequence shown here is derived from an EMBL/GenBank/DDBJ whole genome shotgun (WGS) entry which is preliminary data.</text>
</comment>
<gene>
    <name evidence="5" type="ORF">E6O75_ATG04163</name>
</gene>
<dbReference type="GO" id="GO:0016020">
    <property type="term" value="C:membrane"/>
    <property type="evidence" value="ECO:0007669"/>
    <property type="project" value="UniProtKB-SubCell"/>
</dbReference>
<sequence length="499" mass="53876">MSSSSFTDHESESSSRCFYNLDNSQETIATEDATPFGYNEKSEDIHVENLDSEKCGEGLPHTHVPNGSRAPLGLATTQKSENTGVKATKESTRVSVNNASQIPNGGFQAWMQVVGGFFLFFNTWGIINTFGVYQTIYETSYLRSSSPSSISWIGSLQIFLLMVGGALTGPIYDAGHFRALIAVGSFLIVFGHMMLSLCTSYWQIILAQAFCIGIGSGCLFVPAVAIISTYFNSKLALATGIAASGSSLGGVLYPIILNRLYKPIGFGWSVRIIGFLALVTLLIPIMVMKPRVLPAAKRALIDWTAFKSAPFMIFTLGSFIGFMGLFMFFFYIQLYAIRKHVTNENLAFYLLSMLNAASTFGRIIPNFVADRVGPLNIIVPCALISGILIFTLIPVNNLAGTIIVTLLYGFFSGAFVSLTPTIIVQHLSPNRGLVGTRLGMSFSIIAVGALIGNPIAGAILDVKGFISVWIFGGTLVLLGGVFMAISRVILVGWKPFVKA</sequence>
<dbReference type="PROSITE" id="PS50850">
    <property type="entry name" value="MFS"/>
    <property type="match status" value="1"/>
</dbReference>
<name>A0A4Z1P9V2_9PEZI</name>
<evidence type="ECO:0000259" key="4">
    <source>
        <dbReference type="PROSITE" id="PS50850"/>
    </source>
</evidence>
<dbReference type="PANTHER" id="PTHR11360:SF234">
    <property type="entry name" value="MFS-TYPE TRANSPORTER DBAD-RELATED"/>
    <property type="match status" value="1"/>
</dbReference>
<protein>
    <submittedName>
        <fullName evidence="5">MFS general substrate transporter</fullName>
    </submittedName>
</protein>
<dbReference type="AlphaFoldDB" id="A0A4Z1P9V2"/>
<reference evidence="5 6" key="1">
    <citation type="submission" date="2019-04" db="EMBL/GenBank/DDBJ databases">
        <title>High contiguity whole genome sequence and gene annotation resource for two Venturia nashicola isolates.</title>
        <authorList>
            <person name="Prokchorchik M."/>
            <person name="Won K."/>
            <person name="Lee Y."/>
            <person name="Choi E.D."/>
            <person name="Segonzac C."/>
            <person name="Sohn K.H."/>
        </authorList>
    </citation>
    <scope>NUCLEOTIDE SEQUENCE [LARGE SCALE GENOMIC DNA]</scope>
    <source>
        <strain evidence="5 6">PRI2</strain>
    </source>
</reference>
<keyword evidence="3" id="KW-0472">Membrane</keyword>
<dbReference type="InterPro" id="IPR020846">
    <property type="entry name" value="MFS_dom"/>
</dbReference>
<feature type="transmembrane region" description="Helical" evidence="3">
    <location>
        <begin position="399"/>
        <end position="418"/>
    </location>
</feature>
<dbReference type="GO" id="GO:0022857">
    <property type="term" value="F:transmembrane transporter activity"/>
    <property type="evidence" value="ECO:0007669"/>
    <property type="project" value="InterPro"/>
</dbReference>
<dbReference type="Proteomes" id="UP000298493">
    <property type="component" value="Unassembled WGS sequence"/>
</dbReference>
<feature type="transmembrane region" description="Helical" evidence="3">
    <location>
        <begin position="375"/>
        <end position="393"/>
    </location>
</feature>
<feature type="transmembrane region" description="Helical" evidence="3">
    <location>
        <begin position="466"/>
        <end position="490"/>
    </location>
</feature>
<dbReference type="PANTHER" id="PTHR11360">
    <property type="entry name" value="MONOCARBOXYLATE TRANSPORTER"/>
    <property type="match status" value="1"/>
</dbReference>
<keyword evidence="3" id="KW-0812">Transmembrane</keyword>
<evidence type="ECO:0000256" key="2">
    <source>
        <dbReference type="ARBA" id="ARBA00006727"/>
    </source>
</evidence>
<feature type="transmembrane region" description="Helical" evidence="3">
    <location>
        <begin position="309"/>
        <end position="334"/>
    </location>
</feature>
<feature type="domain" description="Major facilitator superfamily (MFS) profile" evidence="4">
    <location>
        <begin position="109"/>
        <end position="498"/>
    </location>
</feature>
<feature type="transmembrane region" description="Helical" evidence="3">
    <location>
        <begin position="150"/>
        <end position="172"/>
    </location>
</feature>
<feature type="transmembrane region" description="Helical" evidence="3">
    <location>
        <begin position="201"/>
        <end position="228"/>
    </location>
</feature>
<accession>A0A4Z1P9V2</accession>
<feature type="transmembrane region" description="Helical" evidence="3">
    <location>
        <begin position="346"/>
        <end position="363"/>
    </location>
</feature>
<evidence type="ECO:0000313" key="6">
    <source>
        <dbReference type="Proteomes" id="UP000298493"/>
    </source>
</evidence>
<feature type="transmembrane region" description="Helical" evidence="3">
    <location>
        <begin position="268"/>
        <end position="288"/>
    </location>
</feature>
<comment type="subcellular location">
    <subcellularLocation>
        <location evidence="1">Membrane</location>
        <topology evidence="1">Multi-pass membrane protein</topology>
    </subcellularLocation>
</comment>
<dbReference type="InterPro" id="IPR011701">
    <property type="entry name" value="MFS"/>
</dbReference>
<dbReference type="Pfam" id="PF07690">
    <property type="entry name" value="MFS_1"/>
    <property type="match status" value="1"/>
</dbReference>
<feature type="transmembrane region" description="Helical" evidence="3">
    <location>
        <begin position="235"/>
        <end position="256"/>
    </location>
</feature>
<dbReference type="Gene3D" id="1.20.1250.20">
    <property type="entry name" value="MFS general substrate transporter like domains"/>
    <property type="match status" value="1"/>
</dbReference>
<feature type="transmembrane region" description="Helical" evidence="3">
    <location>
        <begin position="179"/>
        <end position="195"/>
    </location>
</feature>
<evidence type="ECO:0000313" key="5">
    <source>
        <dbReference type="EMBL" id="TID24958.1"/>
    </source>
</evidence>
<keyword evidence="6" id="KW-1185">Reference proteome</keyword>
<dbReference type="EMBL" id="SNSC02000004">
    <property type="protein sequence ID" value="TID24958.1"/>
    <property type="molecule type" value="Genomic_DNA"/>
</dbReference>
<comment type="similarity">
    <text evidence="2">Belongs to the major facilitator superfamily. Monocarboxylate porter (TC 2.A.1.13) family.</text>
</comment>
<evidence type="ECO:0000256" key="3">
    <source>
        <dbReference type="SAM" id="Phobius"/>
    </source>
</evidence>
<organism evidence="5 6">
    <name type="scientific">Venturia nashicola</name>
    <dbReference type="NCBI Taxonomy" id="86259"/>
    <lineage>
        <taxon>Eukaryota</taxon>
        <taxon>Fungi</taxon>
        <taxon>Dikarya</taxon>
        <taxon>Ascomycota</taxon>
        <taxon>Pezizomycotina</taxon>
        <taxon>Dothideomycetes</taxon>
        <taxon>Pleosporomycetidae</taxon>
        <taxon>Venturiales</taxon>
        <taxon>Venturiaceae</taxon>
        <taxon>Venturia</taxon>
    </lineage>
</organism>
<proteinExistence type="inferred from homology"/>
<evidence type="ECO:0000256" key="1">
    <source>
        <dbReference type="ARBA" id="ARBA00004141"/>
    </source>
</evidence>
<dbReference type="InterPro" id="IPR050327">
    <property type="entry name" value="Proton-linked_MCT"/>
</dbReference>